<dbReference type="RefSeq" id="WP_344809761.1">
    <property type="nucleotide sequence ID" value="NZ_BAABBO010000024.1"/>
</dbReference>
<sequence>MPTIQSLHWYPVKSCAGLSVEQLRFGKSGPCHDRSWMLVDDDARYLTARTLPHMLRLLPVVRDGLLLLRVPVEGSAPELLELAALDTDAPANPVLLEPRSLSKQRLEVSIWGDSCAAVVADDTVNTILSNFLGTSVRLVFMAADTVRPVEQDYIDRTALAGQTFQVGFADAYQALVIGQASLDILNQKMAQALPMSRFRPNIVVSGSEPFAEDSWHRIESDGVVLYGVKKCSRCAITTVDPDTGSRGKEPLKTLATFRRGERGIMFGQNLVYSTPYEDGRTQTLVCGAELNVVSHLPDSGEGY</sequence>
<proteinExistence type="predicted"/>
<evidence type="ECO:0000313" key="3">
    <source>
        <dbReference type="Proteomes" id="UP001501337"/>
    </source>
</evidence>
<protein>
    <submittedName>
        <fullName evidence="2">MOSC domain-containing protein</fullName>
    </submittedName>
</protein>
<dbReference type="PANTHER" id="PTHR14237">
    <property type="entry name" value="MOLYBDOPTERIN COFACTOR SULFURASE MOSC"/>
    <property type="match status" value="1"/>
</dbReference>
<keyword evidence="3" id="KW-1185">Reference proteome</keyword>
<evidence type="ECO:0000259" key="1">
    <source>
        <dbReference type="PROSITE" id="PS51340"/>
    </source>
</evidence>
<evidence type="ECO:0000313" key="2">
    <source>
        <dbReference type="EMBL" id="GAA3979470.1"/>
    </source>
</evidence>
<dbReference type="InterPro" id="IPR005303">
    <property type="entry name" value="MOCOS_middle"/>
</dbReference>
<comment type="caution">
    <text evidence="2">The sequence shown here is derived from an EMBL/GenBank/DDBJ whole genome shotgun (WGS) entry which is preliminary data.</text>
</comment>
<dbReference type="Pfam" id="PF03473">
    <property type="entry name" value="MOSC"/>
    <property type="match status" value="1"/>
</dbReference>
<dbReference type="Pfam" id="PF03476">
    <property type="entry name" value="MOSC_N"/>
    <property type="match status" value="1"/>
</dbReference>
<dbReference type="EMBL" id="BAABBO010000024">
    <property type="protein sequence ID" value="GAA3979470.1"/>
    <property type="molecule type" value="Genomic_DNA"/>
</dbReference>
<organism evidence="2 3">
    <name type="scientific">Allohahella marinimesophila</name>
    <dbReference type="NCBI Taxonomy" id="1054972"/>
    <lineage>
        <taxon>Bacteria</taxon>
        <taxon>Pseudomonadati</taxon>
        <taxon>Pseudomonadota</taxon>
        <taxon>Gammaproteobacteria</taxon>
        <taxon>Oceanospirillales</taxon>
        <taxon>Hahellaceae</taxon>
        <taxon>Allohahella</taxon>
    </lineage>
</organism>
<gene>
    <name evidence="2" type="ORF">GCM10022278_39980</name>
</gene>
<dbReference type="SUPFAM" id="SSF50800">
    <property type="entry name" value="PK beta-barrel domain-like"/>
    <property type="match status" value="1"/>
</dbReference>
<dbReference type="PROSITE" id="PS51340">
    <property type="entry name" value="MOSC"/>
    <property type="match status" value="1"/>
</dbReference>
<dbReference type="SUPFAM" id="SSF141673">
    <property type="entry name" value="MOSC N-terminal domain-like"/>
    <property type="match status" value="1"/>
</dbReference>
<name>A0ABP7QAU3_9GAMM</name>
<accession>A0ABP7QAU3</accession>
<dbReference type="InterPro" id="IPR005302">
    <property type="entry name" value="MoCF_Sase_C"/>
</dbReference>
<dbReference type="Proteomes" id="UP001501337">
    <property type="component" value="Unassembled WGS sequence"/>
</dbReference>
<dbReference type="PANTHER" id="PTHR14237:SF19">
    <property type="entry name" value="MITOCHONDRIAL AMIDOXIME REDUCING COMPONENT 1"/>
    <property type="match status" value="1"/>
</dbReference>
<feature type="domain" description="MOSC" evidence="1">
    <location>
        <begin position="146"/>
        <end position="293"/>
    </location>
</feature>
<reference evidence="3" key="1">
    <citation type="journal article" date="2019" name="Int. J. Syst. Evol. Microbiol.">
        <title>The Global Catalogue of Microorganisms (GCM) 10K type strain sequencing project: providing services to taxonomists for standard genome sequencing and annotation.</title>
        <authorList>
            <consortium name="The Broad Institute Genomics Platform"/>
            <consortium name="The Broad Institute Genome Sequencing Center for Infectious Disease"/>
            <person name="Wu L."/>
            <person name="Ma J."/>
        </authorList>
    </citation>
    <scope>NUCLEOTIDE SEQUENCE [LARGE SCALE GENOMIC DNA]</scope>
    <source>
        <strain evidence="3">JCM 17555</strain>
    </source>
</reference>
<dbReference type="InterPro" id="IPR011037">
    <property type="entry name" value="Pyrv_Knase-like_insert_dom_sf"/>
</dbReference>